<accession>A0AAV4I9T0</accession>
<protein>
    <submittedName>
        <fullName evidence="1">ReO_6 protein</fullName>
    </submittedName>
</protein>
<dbReference type="EMBL" id="BMAT01002412">
    <property type="protein sequence ID" value="GFS06271.1"/>
    <property type="molecule type" value="Genomic_DNA"/>
</dbReference>
<dbReference type="Gene3D" id="3.60.10.10">
    <property type="entry name" value="Endonuclease/exonuclease/phosphatase"/>
    <property type="match status" value="1"/>
</dbReference>
<sequence>MFTIHLFSNLGKEDANWLHNKTDQLFTRIENDNDFKNVNVFCITETWLDSQPDEIVKPPGYFIFRHDRDKIVTEKKDGGGVCFLISDKWCRNVKIISKCCTKNIEYLTIKCRPYYLPREFSSVTLTAVYIHPQANNQEALNDLRSTITNNENRDPDTLSIISDDFNQANLTTVLPDYNQNVTCPTRGKNTLDHCYCKIKQAYMSFERSGLGNSDHSCVLLLPKYK</sequence>
<keyword evidence="2" id="KW-1185">Reference proteome</keyword>
<evidence type="ECO:0000313" key="1">
    <source>
        <dbReference type="EMBL" id="GFS06271.1"/>
    </source>
</evidence>
<proteinExistence type="predicted"/>
<dbReference type="Proteomes" id="UP000762676">
    <property type="component" value="Unassembled WGS sequence"/>
</dbReference>
<dbReference type="PANTHER" id="PTHR47510:SF3">
    <property type="entry name" value="ENDO_EXONUCLEASE_PHOSPHATASE DOMAIN-CONTAINING PROTEIN"/>
    <property type="match status" value="1"/>
</dbReference>
<organism evidence="1 2">
    <name type="scientific">Elysia marginata</name>
    <dbReference type="NCBI Taxonomy" id="1093978"/>
    <lineage>
        <taxon>Eukaryota</taxon>
        <taxon>Metazoa</taxon>
        <taxon>Spiralia</taxon>
        <taxon>Lophotrochozoa</taxon>
        <taxon>Mollusca</taxon>
        <taxon>Gastropoda</taxon>
        <taxon>Heterobranchia</taxon>
        <taxon>Euthyneura</taxon>
        <taxon>Panpulmonata</taxon>
        <taxon>Sacoglossa</taxon>
        <taxon>Placobranchoidea</taxon>
        <taxon>Plakobranchidae</taxon>
        <taxon>Elysia</taxon>
    </lineage>
</organism>
<dbReference type="InterPro" id="IPR036691">
    <property type="entry name" value="Endo/exonu/phosph_ase_sf"/>
</dbReference>
<dbReference type="PANTHER" id="PTHR47510">
    <property type="entry name" value="REVERSE TRANSCRIPTASE DOMAIN-CONTAINING PROTEIN"/>
    <property type="match status" value="1"/>
</dbReference>
<comment type="caution">
    <text evidence="1">The sequence shown here is derived from an EMBL/GenBank/DDBJ whole genome shotgun (WGS) entry which is preliminary data.</text>
</comment>
<reference evidence="1 2" key="1">
    <citation type="journal article" date="2021" name="Elife">
        <title>Chloroplast acquisition without the gene transfer in kleptoplastic sea slugs, Plakobranchus ocellatus.</title>
        <authorList>
            <person name="Maeda T."/>
            <person name="Takahashi S."/>
            <person name="Yoshida T."/>
            <person name="Shimamura S."/>
            <person name="Takaki Y."/>
            <person name="Nagai Y."/>
            <person name="Toyoda A."/>
            <person name="Suzuki Y."/>
            <person name="Arimoto A."/>
            <person name="Ishii H."/>
            <person name="Satoh N."/>
            <person name="Nishiyama T."/>
            <person name="Hasebe M."/>
            <person name="Maruyama T."/>
            <person name="Minagawa J."/>
            <person name="Obokata J."/>
            <person name="Shigenobu S."/>
        </authorList>
    </citation>
    <scope>NUCLEOTIDE SEQUENCE [LARGE SCALE GENOMIC DNA]</scope>
</reference>
<name>A0AAV4I9T0_9GAST</name>
<dbReference type="SUPFAM" id="SSF56219">
    <property type="entry name" value="DNase I-like"/>
    <property type="match status" value="1"/>
</dbReference>
<gene>
    <name evidence="1" type="ORF">ElyMa_001219500</name>
</gene>
<evidence type="ECO:0000313" key="2">
    <source>
        <dbReference type="Proteomes" id="UP000762676"/>
    </source>
</evidence>
<dbReference type="AlphaFoldDB" id="A0AAV4I9T0"/>